<accession>A0A835TS44</accession>
<evidence type="ECO:0000313" key="3">
    <source>
        <dbReference type="Proteomes" id="UP000618051"/>
    </source>
</evidence>
<proteinExistence type="predicted"/>
<reference evidence="2 3" key="2">
    <citation type="journal article" date="2021" name="J. Hered.">
        <title>Feather Gene Expression Elucidates the Developmental Basis of Plumage Iridescence in African Starlings.</title>
        <authorList>
            <person name="Rubenstein D.R."/>
            <person name="Corvelo A."/>
            <person name="MacManes M.D."/>
            <person name="Maia R."/>
            <person name="Narzisi G."/>
            <person name="Rousaki A."/>
            <person name="Vandenabeele P."/>
            <person name="Shawkey M.D."/>
            <person name="Solomon J."/>
        </authorList>
    </citation>
    <scope>NUCLEOTIDE SEQUENCE [LARGE SCALE GENOMIC DNA]</scope>
    <source>
        <strain evidence="2">SS15</strain>
    </source>
</reference>
<evidence type="ECO:0000313" key="2">
    <source>
        <dbReference type="EMBL" id="KAI1239957.1"/>
    </source>
</evidence>
<dbReference type="AlphaFoldDB" id="A0A835TS44"/>
<name>A0A835TS44_9PASS</name>
<evidence type="ECO:0000313" key="1">
    <source>
        <dbReference type="EMBL" id="KAG0117017.1"/>
    </source>
</evidence>
<dbReference type="EMBL" id="JADDUC010000151">
    <property type="protein sequence ID" value="KAG0117017.1"/>
    <property type="molecule type" value="Genomic_DNA"/>
</dbReference>
<reference evidence="1" key="1">
    <citation type="submission" date="2020-10" db="EMBL/GenBank/DDBJ databases">
        <title>Feather gene expression reveals the developmental basis of iridescence in African starlings.</title>
        <authorList>
            <person name="Rubenstein D.R."/>
        </authorList>
    </citation>
    <scope>NUCLEOTIDE SEQUENCE</scope>
    <source>
        <strain evidence="1">SS15</strain>
        <tissue evidence="1">Liver</tissue>
    </source>
</reference>
<reference evidence="2" key="3">
    <citation type="submission" date="2022-01" db="EMBL/GenBank/DDBJ databases">
        <authorList>
            <person name="Rubenstein D.R."/>
        </authorList>
    </citation>
    <scope>NUCLEOTIDE SEQUENCE</scope>
    <source>
        <strain evidence="2">SS15</strain>
        <tissue evidence="2">Liver</tissue>
    </source>
</reference>
<dbReference type="PANTHER" id="PTHR47899">
    <property type="entry name" value="COILED-COIL DOMAIN-CONTAINING PROTEIN 171"/>
    <property type="match status" value="1"/>
</dbReference>
<keyword evidence="3" id="KW-1185">Reference proteome</keyword>
<comment type="caution">
    <text evidence="1">The sequence shown here is derived from an EMBL/GenBank/DDBJ whole genome shotgun (WGS) entry which is preliminary data.</text>
</comment>
<protein>
    <submittedName>
        <fullName evidence="1">Uncharacterized protein</fullName>
    </submittedName>
</protein>
<dbReference type="Proteomes" id="UP000618051">
    <property type="component" value="Unassembled WGS sequence"/>
</dbReference>
<gene>
    <name evidence="2" type="ORF">IHE44_0011397</name>
    <name evidence="1" type="ORF">IHE44_003305</name>
</gene>
<dbReference type="InterPro" id="IPR038820">
    <property type="entry name" value="CCDC171"/>
</dbReference>
<dbReference type="EMBL" id="JADDUC020000004">
    <property type="protein sequence ID" value="KAI1239957.1"/>
    <property type="molecule type" value="Genomic_DNA"/>
</dbReference>
<dbReference type="PANTHER" id="PTHR47899:SF1">
    <property type="entry name" value="COILED-COIL DOMAIN-CONTAINING PROTEIN 171"/>
    <property type="match status" value="1"/>
</dbReference>
<dbReference type="OrthoDB" id="287623at2759"/>
<organism evidence="1">
    <name type="scientific">Lamprotornis superbus</name>
    <dbReference type="NCBI Taxonomy" id="245042"/>
    <lineage>
        <taxon>Eukaryota</taxon>
        <taxon>Metazoa</taxon>
        <taxon>Chordata</taxon>
        <taxon>Craniata</taxon>
        <taxon>Vertebrata</taxon>
        <taxon>Euteleostomi</taxon>
        <taxon>Archelosauria</taxon>
        <taxon>Archosauria</taxon>
        <taxon>Dinosauria</taxon>
        <taxon>Saurischia</taxon>
        <taxon>Theropoda</taxon>
        <taxon>Coelurosauria</taxon>
        <taxon>Aves</taxon>
        <taxon>Neognathae</taxon>
        <taxon>Neoaves</taxon>
        <taxon>Telluraves</taxon>
        <taxon>Australaves</taxon>
        <taxon>Passeriformes</taxon>
        <taxon>Sturnidae</taxon>
        <taxon>Lamprotornis</taxon>
    </lineage>
</organism>
<sequence length="62" mass="7093">MQVRDQALLPCAAAATNDFTLELPKLHLETFSEEGLKGRPEAAAFQTQKGRNWYERNFLKQI</sequence>